<evidence type="ECO:0000313" key="2">
    <source>
        <dbReference type="Proteomes" id="UP000198287"/>
    </source>
</evidence>
<keyword evidence="2" id="KW-1185">Reference proteome</keyword>
<comment type="caution">
    <text evidence="1">The sequence shown here is derived from an EMBL/GenBank/DDBJ whole genome shotgun (WGS) entry which is preliminary data.</text>
</comment>
<sequence>MELRSFSSRCIPKSERDNDSLDNNTATTKVFRNPLILNRVFAQLGVPDLKSSRLVSHDWLDISIGFLGKLTSLRVNELFRLNGSNLRGLTPVDDKLIQRVKLTNTFHASVPTEKTGKVITDAVWMLNFTHIRHITVFIGELNIAITSPVVIQTCQKLPVLPNLTSPKFHFDAFMTHDTFLVVNVVHTHRKNDTELTPFRCLYMTLPVWCQIDTARCQLCCTPWRCQPNIP</sequence>
<gene>
    <name evidence="1" type="ORF">Fcan01_16778</name>
</gene>
<dbReference type="AlphaFoldDB" id="A0A226DX08"/>
<reference evidence="1 2" key="1">
    <citation type="submission" date="2015-12" db="EMBL/GenBank/DDBJ databases">
        <title>The genome of Folsomia candida.</title>
        <authorList>
            <person name="Faddeeva A."/>
            <person name="Derks M.F."/>
            <person name="Anvar Y."/>
            <person name="Smit S."/>
            <person name="Van Straalen N."/>
            <person name="Roelofs D."/>
        </authorList>
    </citation>
    <scope>NUCLEOTIDE SEQUENCE [LARGE SCALE GENOMIC DNA]</scope>
    <source>
        <strain evidence="1 2">VU population</strain>
        <tissue evidence="1">Whole body</tissue>
    </source>
</reference>
<dbReference type="Proteomes" id="UP000198287">
    <property type="component" value="Unassembled WGS sequence"/>
</dbReference>
<dbReference type="EMBL" id="LNIX01000011">
    <property type="protein sequence ID" value="OXA48736.1"/>
    <property type="molecule type" value="Genomic_DNA"/>
</dbReference>
<name>A0A226DX08_FOLCA</name>
<accession>A0A226DX08</accession>
<organism evidence="1 2">
    <name type="scientific">Folsomia candida</name>
    <name type="common">Springtail</name>
    <dbReference type="NCBI Taxonomy" id="158441"/>
    <lineage>
        <taxon>Eukaryota</taxon>
        <taxon>Metazoa</taxon>
        <taxon>Ecdysozoa</taxon>
        <taxon>Arthropoda</taxon>
        <taxon>Hexapoda</taxon>
        <taxon>Collembola</taxon>
        <taxon>Entomobryomorpha</taxon>
        <taxon>Isotomoidea</taxon>
        <taxon>Isotomidae</taxon>
        <taxon>Proisotominae</taxon>
        <taxon>Folsomia</taxon>
    </lineage>
</organism>
<evidence type="ECO:0000313" key="1">
    <source>
        <dbReference type="EMBL" id="OXA48736.1"/>
    </source>
</evidence>
<proteinExistence type="predicted"/>
<protein>
    <submittedName>
        <fullName evidence="1">Uncharacterized protein</fullName>
    </submittedName>
</protein>